<evidence type="ECO:0000313" key="4">
    <source>
        <dbReference type="EMBL" id="KAA9164990.1"/>
    </source>
</evidence>
<dbReference type="OrthoDB" id="3556586at2"/>
<comment type="caution">
    <text evidence="4">The sequence shown here is derived from an EMBL/GenBank/DDBJ whole genome shotgun (WGS) entry which is preliminary data.</text>
</comment>
<keyword evidence="2" id="KW-0789">Thiol protease inhibitor</keyword>
<organism evidence="4 5">
    <name type="scientific">Amycolatopsis acidicola</name>
    <dbReference type="NCBI Taxonomy" id="2596893"/>
    <lineage>
        <taxon>Bacteria</taxon>
        <taxon>Bacillati</taxon>
        <taxon>Actinomycetota</taxon>
        <taxon>Actinomycetes</taxon>
        <taxon>Pseudonocardiales</taxon>
        <taxon>Pseudonocardiaceae</taxon>
        <taxon>Amycolatopsis</taxon>
    </lineage>
</organism>
<feature type="domain" description="Proteinase inhibitor I42 chagasin" evidence="3">
    <location>
        <begin position="17"/>
        <end position="109"/>
    </location>
</feature>
<protein>
    <submittedName>
        <fullName evidence="4">Protease inhibitor I42 family protein</fullName>
    </submittedName>
</protein>
<accession>A0A5N0VIJ7</accession>
<keyword evidence="1 4" id="KW-0646">Protease inhibitor</keyword>
<evidence type="ECO:0000256" key="2">
    <source>
        <dbReference type="ARBA" id="ARBA00022704"/>
    </source>
</evidence>
<dbReference type="Pfam" id="PF09394">
    <property type="entry name" value="Inhibitor_I42"/>
    <property type="match status" value="1"/>
</dbReference>
<dbReference type="EMBL" id="VMNW02000006">
    <property type="protein sequence ID" value="KAA9164990.1"/>
    <property type="molecule type" value="Genomic_DNA"/>
</dbReference>
<reference evidence="4" key="1">
    <citation type="submission" date="2019-09" db="EMBL/GenBank/DDBJ databases">
        <authorList>
            <person name="Teo W.F.A."/>
            <person name="Duangmal K."/>
        </authorList>
    </citation>
    <scope>NUCLEOTIDE SEQUENCE [LARGE SCALE GENOMIC DNA]</scope>
    <source>
        <strain evidence="4">K81G1</strain>
    </source>
</reference>
<dbReference type="GO" id="GO:0004869">
    <property type="term" value="F:cysteine-type endopeptidase inhibitor activity"/>
    <property type="evidence" value="ECO:0007669"/>
    <property type="project" value="UniProtKB-KW"/>
</dbReference>
<dbReference type="RefSeq" id="WP_150980204.1">
    <property type="nucleotide sequence ID" value="NZ_VMNW02000006.1"/>
</dbReference>
<evidence type="ECO:0000256" key="1">
    <source>
        <dbReference type="ARBA" id="ARBA00022690"/>
    </source>
</evidence>
<name>A0A5N0VIJ7_9PSEU</name>
<dbReference type="InterPro" id="IPR036331">
    <property type="entry name" value="Chagasin-like_sf"/>
</dbReference>
<dbReference type="SUPFAM" id="SSF141066">
    <property type="entry name" value="ICP-like"/>
    <property type="match status" value="1"/>
</dbReference>
<dbReference type="AlphaFoldDB" id="A0A5N0VIJ7"/>
<keyword evidence="5" id="KW-1185">Reference proteome</keyword>
<dbReference type="Gene3D" id="2.60.40.2020">
    <property type="match status" value="1"/>
</dbReference>
<gene>
    <name evidence="4" type="ORF">FPZ12_007015</name>
</gene>
<evidence type="ECO:0000259" key="3">
    <source>
        <dbReference type="Pfam" id="PF09394"/>
    </source>
</evidence>
<dbReference type="Proteomes" id="UP000319769">
    <property type="component" value="Unassembled WGS sequence"/>
</dbReference>
<dbReference type="InterPro" id="IPR018990">
    <property type="entry name" value="Prot_inh_I42_chagasin"/>
</dbReference>
<sequence length="119" mass="12832">MALVRLAQADAGETAEVRVGDTVELRLPEAKMSGYQWRWQLPDAVRVVVDEHVRGDGHEGAVAQGERPPGAGGIRRLAFDIVGAGRHLVRAELARPWEGEPRRSVTFVLSASEDAGPNG</sequence>
<proteinExistence type="predicted"/>
<evidence type="ECO:0000313" key="5">
    <source>
        <dbReference type="Proteomes" id="UP000319769"/>
    </source>
</evidence>